<evidence type="ECO:0000313" key="4">
    <source>
        <dbReference type="Proteomes" id="UP000246740"/>
    </source>
</evidence>
<dbReference type="STRING" id="1882483.A0A317XJM0"/>
<feature type="compositionally biased region" description="Acidic residues" evidence="1">
    <location>
        <begin position="334"/>
        <end position="347"/>
    </location>
</feature>
<feature type="region of interest" description="Disordered" evidence="1">
    <location>
        <begin position="376"/>
        <end position="433"/>
    </location>
</feature>
<feature type="region of interest" description="Disordered" evidence="1">
    <location>
        <begin position="75"/>
        <end position="108"/>
    </location>
</feature>
<protein>
    <recommendedName>
        <fullName evidence="2">Transcription elongation factor Eaf N-terminal domain-containing protein</fullName>
    </recommendedName>
</protein>
<evidence type="ECO:0000313" key="3">
    <source>
        <dbReference type="EMBL" id="PWY98465.1"/>
    </source>
</evidence>
<gene>
    <name evidence="3" type="ORF">BCV70DRAFT_201774</name>
</gene>
<dbReference type="OrthoDB" id="125903at2759"/>
<feature type="compositionally biased region" description="Basic and acidic residues" evidence="1">
    <location>
        <begin position="285"/>
        <end position="302"/>
    </location>
</feature>
<dbReference type="Proteomes" id="UP000246740">
    <property type="component" value="Unassembled WGS sequence"/>
</dbReference>
<proteinExistence type="predicted"/>
<accession>A0A317XJM0</accession>
<feature type="compositionally biased region" description="Acidic residues" evidence="1">
    <location>
        <begin position="313"/>
        <end position="323"/>
    </location>
</feature>
<dbReference type="EMBL" id="KZ819198">
    <property type="protein sequence ID" value="PWY98465.1"/>
    <property type="molecule type" value="Genomic_DNA"/>
</dbReference>
<keyword evidence="4" id="KW-1185">Reference proteome</keyword>
<evidence type="ECO:0000256" key="1">
    <source>
        <dbReference type="SAM" id="MobiDB-lite"/>
    </source>
</evidence>
<feature type="region of interest" description="Disordered" evidence="1">
    <location>
        <begin position="147"/>
        <end position="351"/>
    </location>
</feature>
<feature type="compositionally biased region" description="Acidic residues" evidence="1">
    <location>
        <begin position="424"/>
        <end position="433"/>
    </location>
</feature>
<dbReference type="InterPro" id="IPR019194">
    <property type="entry name" value="Tscrpt_elong_fac_Eaf_N"/>
</dbReference>
<dbReference type="InParanoid" id="A0A317XJM0"/>
<feature type="compositionally biased region" description="Polar residues" evidence="1">
    <location>
        <begin position="186"/>
        <end position="199"/>
    </location>
</feature>
<feature type="compositionally biased region" description="Low complexity" evidence="1">
    <location>
        <begin position="394"/>
        <end position="409"/>
    </location>
</feature>
<organism evidence="3 4">
    <name type="scientific">Testicularia cyperi</name>
    <dbReference type="NCBI Taxonomy" id="1882483"/>
    <lineage>
        <taxon>Eukaryota</taxon>
        <taxon>Fungi</taxon>
        <taxon>Dikarya</taxon>
        <taxon>Basidiomycota</taxon>
        <taxon>Ustilaginomycotina</taxon>
        <taxon>Ustilaginomycetes</taxon>
        <taxon>Ustilaginales</taxon>
        <taxon>Anthracoideaceae</taxon>
        <taxon>Testicularia</taxon>
    </lineage>
</organism>
<feature type="compositionally biased region" description="Basic and acidic residues" evidence="1">
    <location>
        <begin position="147"/>
        <end position="156"/>
    </location>
</feature>
<dbReference type="Pfam" id="PF09816">
    <property type="entry name" value="EAF"/>
    <property type="match status" value="1"/>
</dbReference>
<feature type="compositionally biased region" description="Polar residues" evidence="1">
    <location>
        <begin position="232"/>
        <end position="242"/>
    </location>
</feature>
<sequence length="433" mass="47776">MSKRDLYDVTVEPSAAQLLRARSDNANEGSSSLSNLFSFSYNFKPDSASDSTRGALFAQGSRPSDTSDWLLELEAEGASSSSSHDAHQTVEASGSATRKPAHVFSGPQHPAKTFDLVLVWDDVSQSYRLDRMASVFTLKYERSKTTLSDKSHRAWSEDAQLAKRRATEDSPRQQTRDESRTKKMPVTNQRSRTALQTPATDVPRRSSRRLSQAAFKNTMDVEEFDSPPTPENVPTTQKSAAKSTAEEAQVTRGRELPAAVADERKEPPEEEPPLSGLRISHSVPRKTEVTAEPPAKETRRSPETLPTQQVQDQEPDEPGAIDIEETHKDTIAEAADDEENDPEEDDLALQLEREIEEEIELDADLDDFAAELDLSLAEAPSSAPTTARERRRSSQMASSTSSSQSALARETGARRVYGLGGPREEEEDLEDSD</sequence>
<feature type="domain" description="Transcription elongation factor Eaf N-terminal" evidence="2">
    <location>
        <begin position="25"/>
        <end position="143"/>
    </location>
</feature>
<evidence type="ECO:0000259" key="2">
    <source>
        <dbReference type="Pfam" id="PF09816"/>
    </source>
</evidence>
<reference evidence="3 4" key="1">
    <citation type="journal article" date="2018" name="Mol. Biol. Evol.">
        <title>Broad Genomic Sampling Reveals a Smut Pathogenic Ancestry of the Fungal Clade Ustilaginomycotina.</title>
        <authorList>
            <person name="Kijpornyongpan T."/>
            <person name="Mondo S.J."/>
            <person name="Barry K."/>
            <person name="Sandor L."/>
            <person name="Lee J."/>
            <person name="Lipzen A."/>
            <person name="Pangilinan J."/>
            <person name="LaButti K."/>
            <person name="Hainaut M."/>
            <person name="Henrissat B."/>
            <person name="Grigoriev I.V."/>
            <person name="Spatafora J.W."/>
            <person name="Aime M.C."/>
        </authorList>
    </citation>
    <scope>NUCLEOTIDE SEQUENCE [LARGE SCALE GENOMIC DNA]</scope>
    <source>
        <strain evidence="3 4">MCA 3645</strain>
    </source>
</reference>
<name>A0A317XJM0_9BASI</name>
<feature type="compositionally biased region" description="Basic and acidic residues" evidence="1">
    <location>
        <begin position="165"/>
        <end position="181"/>
    </location>
</feature>
<dbReference type="AlphaFoldDB" id="A0A317XJM0"/>